<dbReference type="Gene3D" id="3.20.20.450">
    <property type="entry name" value="EAL domain"/>
    <property type="match status" value="1"/>
</dbReference>
<dbReference type="InterPro" id="IPR001633">
    <property type="entry name" value="EAL_dom"/>
</dbReference>
<organism evidence="3 4">
    <name type="scientific">Devosia honganensis</name>
    <dbReference type="NCBI Taxonomy" id="1610527"/>
    <lineage>
        <taxon>Bacteria</taxon>
        <taxon>Pseudomonadati</taxon>
        <taxon>Pseudomonadota</taxon>
        <taxon>Alphaproteobacteria</taxon>
        <taxon>Hyphomicrobiales</taxon>
        <taxon>Devosiaceae</taxon>
        <taxon>Devosia</taxon>
    </lineage>
</organism>
<keyword evidence="1" id="KW-0812">Transmembrane</keyword>
<accession>A0ABV7X1K3</accession>
<dbReference type="Pfam" id="PF00563">
    <property type="entry name" value="EAL"/>
    <property type="match status" value="1"/>
</dbReference>
<comment type="caution">
    <text evidence="3">The sequence shown here is derived from an EMBL/GenBank/DDBJ whole genome shotgun (WGS) entry which is preliminary data.</text>
</comment>
<feature type="domain" description="EAL" evidence="2">
    <location>
        <begin position="149"/>
        <end position="401"/>
    </location>
</feature>
<keyword evidence="1" id="KW-1133">Transmembrane helix</keyword>
<evidence type="ECO:0000313" key="4">
    <source>
        <dbReference type="Proteomes" id="UP001595613"/>
    </source>
</evidence>
<dbReference type="SUPFAM" id="SSF141868">
    <property type="entry name" value="EAL domain-like"/>
    <property type="match status" value="1"/>
</dbReference>
<dbReference type="PROSITE" id="PS50883">
    <property type="entry name" value="EAL"/>
    <property type="match status" value="1"/>
</dbReference>
<evidence type="ECO:0000259" key="2">
    <source>
        <dbReference type="PROSITE" id="PS50883"/>
    </source>
</evidence>
<dbReference type="RefSeq" id="WP_380097308.1">
    <property type="nucleotide sequence ID" value="NZ_JBHRYD010000010.1"/>
</dbReference>
<gene>
    <name evidence="3" type="ORF">ACFOOL_11955</name>
</gene>
<feature type="transmembrane region" description="Helical" evidence="1">
    <location>
        <begin position="30"/>
        <end position="47"/>
    </location>
</feature>
<dbReference type="Proteomes" id="UP001595613">
    <property type="component" value="Unassembled WGS sequence"/>
</dbReference>
<dbReference type="SMART" id="SM00052">
    <property type="entry name" value="EAL"/>
    <property type="match status" value="1"/>
</dbReference>
<evidence type="ECO:0000313" key="3">
    <source>
        <dbReference type="EMBL" id="MFC3705471.1"/>
    </source>
</evidence>
<sequence length="417" mass="44472">MQALVYSFIAAAAAGLGALAYFGLTFTPANAILVAIVFAAVGVVLMERRLRIRAENRLERAIEDLSRLLATDAQAGAVLGQRINAIADLEPGKRLETVEADISVLGTVIRQVAEAVAEIEDKVERPARRPAMTAERATATVPAAVPPEPAIPLETLRQALAENRLMHHIRPVVRLPQRRPASYDLVPRLLLGEGDFADAPDFMPRRGGTEMVGRIEGMGLLEAVAIARRSRAGGQPAMLGVPLSRATLGEAAAAEQFLVTLDANRAIAGALVFRVPEADWLALSSRERGIVEQAARKGAGFSIADMSSLRVDVAEFAAMGVQSLRVDAARFLAAPEAFTDFHISDIASYLARFEVSLLATGIAEERQIVELLDNAIVLVQGDHIAPAGPVRADLAVEPPRAAASGRFSLDPRRQSAT</sequence>
<name>A0ABV7X1K3_9HYPH</name>
<reference evidence="4" key="1">
    <citation type="journal article" date="2019" name="Int. J. Syst. Evol. Microbiol.">
        <title>The Global Catalogue of Microorganisms (GCM) 10K type strain sequencing project: providing services to taxonomists for standard genome sequencing and annotation.</title>
        <authorList>
            <consortium name="The Broad Institute Genomics Platform"/>
            <consortium name="The Broad Institute Genome Sequencing Center for Infectious Disease"/>
            <person name="Wu L."/>
            <person name="Ma J."/>
        </authorList>
    </citation>
    <scope>NUCLEOTIDE SEQUENCE [LARGE SCALE GENOMIC DNA]</scope>
    <source>
        <strain evidence="4">KCTC 42281</strain>
    </source>
</reference>
<evidence type="ECO:0000256" key="1">
    <source>
        <dbReference type="SAM" id="Phobius"/>
    </source>
</evidence>
<keyword evidence="4" id="KW-1185">Reference proteome</keyword>
<dbReference type="InterPro" id="IPR035919">
    <property type="entry name" value="EAL_sf"/>
</dbReference>
<keyword evidence="1" id="KW-0472">Membrane</keyword>
<dbReference type="EMBL" id="JBHRYD010000010">
    <property type="protein sequence ID" value="MFC3705471.1"/>
    <property type="molecule type" value="Genomic_DNA"/>
</dbReference>
<protein>
    <submittedName>
        <fullName evidence="3">EAL domain-containing protein</fullName>
    </submittedName>
</protein>
<proteinExistence type="predicted"/>